<dbReference type="Pfam" id="PF05559">
    <property type="entry name" value="DUF763"/>
    <property type="match status" value="1"/>
</dbReference>
<evidence type="ECO:0000313" key="1">
    <source>
        <dbReference type="EMBL" id="RLE49440.1"/>
    </source>
</evidence>
<name>A0A497ERV6_9CREN</name>
<gene>
    <name evidence="1" type="ORF">DRJ31_04915</name>
</gene>
<dbReference type="AlphaFoldDB" id="A0A497ERV6"/>
<dbReference type="Proteomes" id="UP000278475">
    <property type="component" value="Unassembled WGS sequence"/>
</dbReference>
<dbReference type="EMBL" id="QMQV01000035">
    <property type="protein sequence ID" value="RLE49440.1"/>
    <property type="molecule type" value="Genomic_DNA"/>
</dbReference>
<dbReference type="PANTHER" id="PTHR38597">
    <property type="entry name" value="BLL3834 PROTEIN"/>
    <property type="match status" value="1"/>
</dbReference>
<protein>
    <submittedName>
        <fullName evidence="1">DUF763 domain-containing protein</fullName>
    </submittedName>
</protein>
<sequence length="368" mass="41275">MKKTGIAELPLHTGWVPRWLFNRMEKLAYAIVAIIIEEHGAKELLRRLADPFWFQAFGNVLGFDWHSSGLTTVVTSALKEALGRGDLGVLVCGGKGKASKRTPIELEVAADKLSLSEDKLLELKYASRMSAKVDNVAIQAGYPLYHHVIVVTEEGDWAVIQQGMNARDKTARRYHWLSEKVQSFVNEPHTAIVGDVVKDVVLDMTARESEGARKVSVDLVKEKPDKIQKIIKALKSIKHQTLLTGEKPSISYLSMPMDINWDALKRAYEFQPRNYEELLGIRGIGASTVRGLALISEIVYGEKPSWRDPVKYSFAFGGKDGVPYPVDRVAMDEAIRFLMATLESAKIEEKERLEALKRLRVFVPETKA</sequence>
<accession>A0A497ERV6</accession>
<evidence type="ECO:0000313" key="2">
    <source>
        <dbReference type="Proteomes" id="UP000278475"/>
    </source>
</evidence>
<reference evidence="1 2" key="1">
    <citation type="submission" date="2018-06" db="EMBL/GenBank/DDBJ databases">
        <title>Extensive metabolic versatility and redundancy in microbially diverse, dynamic hydrothermal sediments.</title>
        <authorList>
            <person name="Dombrowski N."/>
            <person name="Teske A."/>
            <person name="Baker B.J."/>
        </authorList>
    </citation>
    <scope>NUCLEOTIDE SEQUENCE [LARGE SCALE GENOMIC DNA]</scope>
    <source>
        <strain evidence="1">B66_G16</strain>
    </source>
</reference>
<dbReference type="PANTHER" id="PTHR38597:SF1">
    <property type="entry name" value="BLL3834 PROTEIN"/>
    <property type="match status" value="1"/>
</dbReference>
<organism evidence="1 2">
    <name type="scientific">Thermoproteota archaeon</name>
    <dbReference type="NCBI Taxonomy" id="2056631"/>
    <lineage>
        <taxon>Archaea</taxon>
        <taxon>Thermoproteota</taxon>
    </lineage>
</organism>
<proteinExistence type="predicted"/>
<comment type="caution">
    <text evidence="1">The sequence shown here is derived from an EMBL/GenBank/DDBJ whole genome shotgun (WGS) entry which is preliminary data.</text>
</comment>
<dbReference type="InterPro" id="IPR008482">
    <property type="entry name" value="DUF763"/>
</dbReference>